<dbReference type="EMBL" id="JH767143">
    <property type="protein sequence ID" value="EQC37891.1"/>
    <property type="molecule type" value="Genomic_DNA"/>
</dbReference>
<dbReference type="OrthoDB" id="78614at2759"/>
<accession>T0QT57</accession>
<keyword evidence="2" id="KW-0732">Signal</keyword>
<dbReference type="RefSeq" id="XP_008608824.1">
    <property type="nucleotide sequence ID" value="XM_008610602.1"/>
</dbReference>
<evidence type="ECO:0000313" key="3">
    <source>
        <dbReference type="EMBL" id="EQC37891.1"/>
    </source>
</evidence>
<keyword evidence="1" id="KW-0175">Coiled coil</keyword>
<sequence>MMRQWLAVALASAAIADLPPGALALSPPVPLLLPVYIGDAPLVVPLPLPLIVEDNRDALQQHLADFCAAHGLPSTRCKVVFEALTTAAWATDEKAVFLVVNDLLWQWVDMPAESLASRICHYVAVQANHPHMLDPSMCLTTLELAFARTEAWKRMRKAGLSMTYSPTPTNNISDPSAPSVENVAMVIKEIDSADLLDTTTDLPTTYPSVEGSALSAVSEPALDAQSLPTTAGAGGDDASLGVHAPVVERSADDDVLEVTDLDDEESVPTDIPMSQPLLAGPMTPIVTAAPESGATIGDSAVADDPVHQADDDDHGRAILVVAPAESAIVEDAPPATVQGATPIENDGQRSYNDDTTTTKTALVTPARPVSSGRYLHHAVLDRTRGNLTRSSLDDTSMPQCAIELLPAVDADVLLVTPAAPILVDAKGLGSCAPPVADHASPLLIVLWAIVLSIIALLWRRNLLAAAQLEVCAAEIARLHAAQAAATQEACADKEALAIALQEPTTLRHQLAEATARLASLQDETDALDSSRRAEMNVLRQQIASYEALVAEKDRQLAAQTALASVPEEESVAMPASLDEVDSGAALPATMVRQSSSLLDTVISNQEANTRPKHSRFGSAARTIALGWSLMHMPKASTTAPAPGSDLATAA</sequence>
<protein>
    <recommendedName>
        <fullName evidence="5">TPM domain-containing protein</fullName>
    </recommendedName>
</protein>
<evidence type="ECO:0008006" key="5">
    <source>
        <dbReference type="Google" id="ProtNLM"/>
    </source>
</evidence>
<dbReference type="InParanoid" id="T0QT57"/>
<keyword evidence="4" id="KW-1185">Reference proteome</keyword>
<evidence type="ECO:0000256" key="1">
    <source>
        <dbReference type="SAM" id="Coils"/>
    </source>
</evidence>
<feature type="signal peptide" evidence="2">
    <location>
        <begin position="1"/>
        <end position="24"/>
    </location>
</feature>
<feature type="coiled-coil region" evidence="1">
    <location>
        <begin position="510"/>
        <end position="555"/>
    </location>
</feature>
<dbReference type="GeneID" id="19945639"/>
<dbReference type="VEuPathDB" id="FungiDB:SDRG_04912"/>
<dbReference type="OMA" id="RCAEMDA"/>
<organism evidence="3 4">
    <name type="scientific">Saprolegnia diclina (strain VS20)</name>
    <dbReference type="NCBI Taxonomy" id="1156394"/>
    <lineage>
        <taxon>Eukaryota</taxon>
        <taxon>Sar</taxon>
        <taxon>Stramenopiles</taxon>
        <taxon>Oomycota</taxon>
        <taxon>Saprolegniomycetes</taxon>
        <taxon>Saprolegniales</taxon>
        <taxon>Saprolegniaceae</taxon>
        <taxon>Saprolegnia</taxon>
    </lineage>
</organism>
<gene>
    <name evidence="3" type="ORF">SDRG_04912</name>
</gene>
<feature type="chain" id="PRO_5004583547" description="TPM domain-containing protein" evidence="2">
    <location>
        <begin position="25"/>
        <end position="650"/>
    </location>
</feature>
<evidence type="ECO:0000313" key="4">
    <source>
        <dbReference type="Proteomes" id="UP000030762"/>
    </source>
</evidence>
<evidence type="ECO:0000256" key="2">
    <source>
        <dbReference type="SAM" id="SignalP"/>
    </source>
</evidence>
<name>T0QT57_SAPDV</name>
<proteinExistence type="predicted"/>
<dbReference type="AlphaFoldDB" id="T0QT57"/>
<dbReference type="Proteomes" id="UP000030762">
    <property type="component" value="Unassembled WGS sequence"/>
</dbReference>
<reference evidence="3 4" key="1">
    <citation type="submission" date="2012-04" db="EMBL/GenBank/DDBJ databases">
        <title>The Genome Sequence of Saprolegnia declina VS20.</title>
        <authorList>
            <consortium name="The Broad Institute Genome Sequencing Platform"/>
            <person name="Russ C."/>
            <person name="Nusbaum C."/>
            <person name="Tyler B."/>
            <person name="van West P."/>
            <person name="Dieguez-Uribeondo J."/>
            <person name="de Bruijn I."/>
            <person name="Tripathy S."/>
            <person name="Jiang R."/>
            <person name="Young S.K."/>
            <person name="Zeng Q."/>
            <person name="Gargeya S."/>
            <person name="Fitzgerald M."/>
            <person name="Haas B."/>
            <person name="Abouelleil A."/>
            <person name="Alvarado L."/>
            <person name="Arachchi H.M."/>
            <person name="Berlin A."/>
            <person name="Chapman S.B."/>
            <person name="Goldberg J."/>
            <person name="Griggs A."/>
            <person name="Gujja S."/>
            <person name="Hansen M."/>
            <person name="Howarth C."/>
            <person name="Imamovic A."/>
            <person name="Larimer J."/>
            <person name="McCowen C."/>
            <person name="Montmayeur A."/>
            <person name="Murphy C."/>
            <person name="Neiman D."/>
            <person name="Pearson M."/>
            <person name="Priest M."/>
            <person name="Roberts A."/>
            <person name="Saif S."/>
            <person name="Shea T."/>
            <person name="Sisk P."/>
            <person name="Sykes S."/>
            <person name="Wortman J."/>
            <person name="Nusbaum C."/>
            <person name="Birren B."/>
        </authorList>
    </citation>
    <scope>NUCLEOTIDE SEQUENCE [LARGE SCALE GENOMIC DNA]</scope>
    <source>
        <strain evidence="3 4">VS20</strain>
    </source>
</reference>